<gene>
    <name evidence="1" type="ORF">CHRIB12_LOCUS23582</name>
</gene>
<evidence type="ECO:0000313" key="2">
    <source>
        <dbReference type="Proteomes" id="UP000684084"/>
    </source>
</evidence>
<dbReference type="AlphaFoldDB" id="A0A2I1FB50"/>
<name>A0A2I1FB50_9GLOM</name>
<dbReference type="VEuPathDB" id="FungiDB:FUN_024556"/>
<dbReference type="Proteomes" id="UP000684084">
    <property type="component" value="Unassembled WGS sequence"/>
</dbReference>
<accession>A0A2I1FB50</accession>
<comment type="caution">
    <text evidence="1">The sequence shown here is derived from an EMBL/GenBank/DDBJ whole genome shotgun (WGS) entry which is preliminary data.</text>
</comment>
<dbReference type="EMBL" id="CAGKOT010000093">
    <property type="protein sequence ID" value="CAB5394907.1"/>
    <property type="molecule type" value="Genomic_DNA"/>
</dbReference>
<dbReference type="OrthoDB" id="2304603at2759"/>
<proteinExistence type="predicted"/>
<organism evidence="1 2">
    <name type="scientific">Rhizophagus irregularis</name>
    <dbReference type="NCBI Taxonomy" id="588596"/>
    <lineage>
        <taxon>Eukaryota</taxon>
        <taxon>Fungi</taxon>
        <taxon>Fungi incertae sedis</taxon>
        <taxon>Mucoromycota</taxon>
        <taxon>Glomeromycotina</taxon>
        <taxon>Glomeromycetes</taxon>
        <taxon>Glomerales</taxon>
        <taxon>Glomeraceae</taxon>
        <taxon>Rhizophagus</taxon>
    </lineage>
</organism>
<sequence length="127" mass="14680">MARDPSIYTSDLKKNYRQAPLTPKKRKRAHTAVNDDTLGHTVRQSGNILHHIDTQPIGVGNRSGRITFTTPYNNNNIRINETAYIRWTSSNFLHAGDWIIYRDNFIFSLPSTIDYFYNNSFTCNLVN</sequence>
<protein>
    <submittedName>
        <fullName evidence="1">Uncharacterized protein</fullName>
    </submittedName>
</protein>
<reference evidence="1" key="1">
    <citation type="submission" date="2020-05" db="EMBL/GenBank/DDBJ databases">
        <authorList>
            <person name="Rincon C."/>
            <person name="Sanders R I."/>
            <person name="Robbins C."/>
            <person name="Chaturvedi A."/>
        </authorList>
    </citation>
    <scope>NUCLEOTIDE SEQUENCE</scope>
    <source>
        <strain evidence="1">CHB12</strain>
    </source>
</reference>
<evidence type="ECO:0000313" key="1">
    <source>
        <dbReference type="EMBL" id="CAB5394907.1"/>
    </source>
</evidence>